<sequence>MEMLHHAVSLCHMLLRPYLQQAHVVVDMTCGNGKDTVFLKRYMQDGARLYAFDIQPVAIARTKERLLQAKVWDPSICLRCGSHEQLVLAIEENIDICVFNLGYLPKGNHDIQTTCATTIKAIKFCLHKLSENGIIMVAAYPGTPIGKEEALGLASFLQKLPQSMFHVSLWNPLNQIHEPPILYIIQKRKTKGR</sequence>
<dbReference type="Proteomes" id="UP000242958">
    <property type="component" value="Unassembled WGS sequence"/>
</dbReference>
<dbReference type="RefSeq" id="WP_007392884.1">
    <property type="nucleotide sequence ID" value="NZ_KQ960925.1"/>
</dbReference>
<dbReference type="GO" id="GO:0008168">
    <property type="term" value="F:methyltransferase activity"/>
    <property type="evidence" value="ECO:0007669"/>
    <property type="project" value="UniProtKB-KW"/>
</dbReference>
<dbReference type="AlphaFoldDB" id="A0A134CLM4"/>
<reference evidence="2 4" key="3">
    <citation type="submission" date="2017-05" db="EMBL/GenBank/DDBJ databases">
        <authorList>
            <person name="Song R."/>
            <person name="Chenine A.L."/>
            <person name="Ruprecht R.M."/>
        </authorList>
    </citation>
    <scope>NUCLEOTIDE SEQUENCE [LARGE SCALE GENOMIC DNA]</scope>
    <source>
        <strain evidence="2 4">KA00229</strain>
    </source>
</reference>
<dbReference type="GO" id="GO:0032259">
    <property type="term" value="P:methylation"/>
    <property type="evidence" value="ECO:0007669"/>
    <property type="project" value="UniProtKB-KW"/>
</dbReference>
<dbReference type="STRING" id="1588748.HMPREF3182_00024"/>
<dbReference type="Gene3D" id="3.40.50.150">
    <property type="entry name" value="Vaccinia Virus protein VP39"/>
    <property type="match status" value="1"/>
</dbReference>
<dbReference type="InterPro" id="IPR010719">
    <property type="entry name" value="MnmM_MeTrfase"/>
</dbReference>
<evidence type="ECO:0000313" key="3">
    <source>
        <dbReference type="Proteomes" id="UP000070160"/>
    </source>
</evidence>
<accession>A0A2J8B7F5</accession>
<evidence type="ECO:0000313" key="4">
    <source>
        <dbReference type="Proteomes" id="UP000242958"/>
    </source>
</evidence>
<protein>
    <submittedName>
        <fullName evidence="1">Putative rRNA methylase</fullName>
    </submittedName>
    <submittedName>
        <fullName evidence="2">rRNA methyltransferase</fullName>
    </submittedName>
</protein>
<dbReference type="Pfam" id="PF06962">
    <property type="entry name" value="rRNA_methylase"/>
    <property type="match status" value="1"/>
</dbReference>
<gene>
    <name evidence="2" type="ORF">CAL30_07100</name>
    <name evidence="1" type="ORF">HMPREF3182_00024</name>
</gene>
<comment type="caution">
    <text evidence="1">The sequence shown here is derived from an EMBL/GenBank/DDBJ whole genome shotgun (WGS) entry which is preliminary data.</text>
</comment>
<keyword evidence="1" id="KW-0489">Methyltransferase</keyword>
<dbReference type="SUPFAM" id="SSF53335">
    <property type="entry name" value="S-adenosyl-L-methionine-dependent methyltransferases"/>
    <property type="match status" value="1"/>
</dbReference>
<dbReference type="PANTHER" id="PTHR35276">
    <property type="entry name" value="S-ADENOSYL-L-METHIONINE-DEPENDENT METHYLTRANSFERASES SUPERFAMILY PROTEIN"/>
    <property type="match status" value="1"/>
</dbReference>
<dbReference type="EMBL" id="LSDT01000002">
    <property type="protein sequence ID" value="KXB93108.1"/>
    <property type="molecule type" value="Genomic_DNA"/>
</dbReference>
<dbReference type="PATRIC" id="fig|1588748.3.peg.24"/>
<organism evidence="1 3">
    <name type="scientific">Megasphaera hutchinsoni</name>
    <dbReference type="NCBI Taxonomy" id="1588748"/>
    <lineage>
        <taxon>Bacteria</taxon>
        <taxon>Bacillati</taxon>
        <taxon>Bacillota</taxon>
        <taxon>Negativicutes</taxon>
        <taxon>Veillonellales</taxon>
        <taxon>Veillonellaceae</taxon>
        <taxon>Megasphaera</taxon>
    </lineage>
</organism>
<proteinExistence type="predicted"/>
<dbReference type="InterPro" id="IPR029063">
    <property type="entry name" value="SAM-dependent_MTases_sf"/>
</dbReference>
<evidence type="ECO:0000313" key="2">
    <source>
        <dbReference type="EMBL" id="PNH20708.1"/>
    </source>
</evidence>
<accession>A0A134CLM4</accession>
<keyword evidence="2" id="KW-0808">Transferase</keyword>
<dbReference type="Proteomes" id="UP000070160">
    <property type="component" value="Unassembled WGS sequence"/>
</dbReference>
<dbReference type="PANTHER" id="PTHR35276:SF1">
    <property type="entry name" value="TRNA (MNM(5)S(2)U34)-METHYLTRANSFERASE, CHLOROPLASTIC"/>
    <property type="match status" value="1"/>
</dbReference>
<name>A0A134CLM4_9FIRM</name>
<keyword evidence="3" id="KW-1185">Reference proteome</keyword>
<evidence type="ECO:0000313" key="1">
    <source>
        <dbReference type="EMBL" id="KXB93108.1"/>
    </source>
</evidence>
<reference evidence="1" key="1">
    <citation type="submission" date="2016-01" db="EMBL/GenBank/DDBJ databases">
        <authorList>
            <person name="Oliw E.H."/>
        </authorList>
    </citation>
    <scope>NUCLEOTIDE SEQUENCE [LARGE SCALE GENOMIC DNA]</scope>
    <source>
        <strain evidence="1">KA00182</strain>
    </source>
</reference>
<reference evidence="3" key="2">
    <citation type="submission" date="2016-01" db="EMBL/GenBank/DDBJ databases">
        <authorList>
            <person name="Mitreva M."/>
            <person name="Pepin K.H."/>
            <person name="Mihindukulasuriya K.A."/>
            <person name="Fulton R."/>
            <person name="Fronick C."/>
            <person name="O'Laughlin M."/>
            <person name="Miner T."/>
            <person name="Herter B."/>
            <person name="Rosa B.A."/>
            <person name="Cordes M."/>
            <person name="Tomlinson C."/>
            <person name="Wollam A."/>
            <person name="Palsikar V.B."/>
            <person name="Mardis E.R."/>
            <person name="Wilson R.K."/>
        </authorList>
    </citation>
    <scope>NUCLEOTIDE SEQUENCE [LARGE SCALE GENOMIC DNA]</scope>
    <source>
        <strain evidence="3">KA00182</strain>
    </source>
</reference>
<dbReference type="EMBL" id="NFMF01000012">
    <property type="protein sequence ID" value="PNH20708.1"/>
    <property type="molecule type" value="Genomic_DNA"/>
</dbReference>